<keyword evidence="3" id="KW-1015">Disulfide bond</keyword>
<name>A0A0S1M183_ANESU</name>
<feature type="disulfide bond" evidence="3">
    <location>
        <begin position="48"/>
        <end position="82"/>
    </location>
</feature>
<dbReference type="InterPro" id="IPR003582">
    <property type="entry name" value="ShKT_dom"/>
</dbReference>
<keyword evidence="1" id="KW-0800">Toxin</keyword>
<gene>
    <name evidence="6" type="primary">KTx</name>
</gene>
<keyword evidence="6" id="KW-0406">Ion transport</keyword>
<reference evidence="6" key="1">
    <citation type="journal article" date="2015" name="Toxicon">
        <title>Multi-copy venom genes hidden in de novo transcriptome assemblies, a cautionary tale with the snakelocks sea anemone Anemonia sulcata (Pennant, 1977).</title>
        <authorList>
            <person name="Macrander J."/>
            <person name="Broe M."/>
            <person name="Daly M."/>
        </authorList>
    </citation>
    <scope>NUCLEOTIDE SEQUENCE</scope>
</reference>
<organism evidence="6">
    <name type="scientific">Anemonia sulcata</name>
    <name type="common">Mediterranean snakelocks sea anemone</name>
    <dbReference type="NCBI Taxonomy" id="6108"/>
    <lineage>
        <taxon>Eukaryota</taxon>
        <taxon>Metazoa</taxon>
        <taxon>Cnidaria</taxon>
        <taxon>Anthozoa</taxon>
        <taxon>Hexacorallia</taxon>
        <taxon>Actiniaria</taxon>
        <taxon>Actiniidae</taxon>
        <taxon>Anemonia</taxon>
    </lineage>
</organism>
<dbReference type="EMBL" id="KT948936">
    <property type="protein sequence ID" value="ALL34526.1"/>
    <property type="molecule type" value="mRNA"/>
</dbReference>
<evidence type="ECO:0000256" key="2">
    <source>
        <dbReference type="ARBA" id="ARBA00022699"/>
    </source>
</evidence>
<feature type="disulfide bond" evidence="3">
    <location>
        <begin position="57"/>
        <end position="75"/>
    </location>
</feature>
<accession>A0A0S1M183</accession>
<keyword evidence="6" id="KW-0813">Transport</keyword>
<evidence type="ECO:0000313" key="6">
    <source>
        <dbReference type="EMBL" id="ALL34526.1"/>
    </source>
</evidence>
<dbReference type="SUPFAM" id="SSF57546">
    <property type="entry name" value="Crisp domain-like"/>
    <property type="match status" value="1"/>
</dbReference>
<proteinExistence type="evidence at transcript level"/>
<dbReference type="PROSITE" id="PS51670">
    <property type="entry name" value="SHKT"/>
    <property type="match status" value="1"/>
</dbReference>
<dbReference type="AlphaFoldDB" id="A0A0S1M183"/>
<feature type="chain" id="PRO_5006589169" evidence="4">
    <location>
        <begin position="22"/>
        <end position="82"/>
    </location>
</feature>
<keyword evidence="6" id="KW-0407">Ion channel</keyword>
<feature type="domain" description="ShKT" evidence="5">
    <location>
        <begin position="48"/>
        <end position="82"/>
    </location>
</feature>
<feature type="signal peptide" evidence="4">
    <location>
        <begin position="1"/>
        <end position="21"/>
    </location>
</feature>
<feature type="disulfide bond" evidence="3">
    <location>
        <begin position="66"/>
        <end position="79"/>
    </location>
</feature>
<dbReference type="GO" id="GO:0090729">
    <property type="term" value="F:toxin activity"/>
    <property type="evidence" value="ECO:0007669"/>
    <property type="project" value="UniProtKB-KW"/>
</dbReference>
<protein>
    <submittedName>
        <fullName evidence="6">Type I potassium channel toxin protein</fullName>
    </submittedName>
</protein>
<evidence type="ECO:0000256" key="4">
    <source>
        <dbReference type="SAM" id="SignalP"/>
    </source>
</evidence>
<keyword evidence="4" id="KW-0732">Signal</keyword>
<dbReference type="GO" id="GO:0034220">
    <property type="term" value="P:monoatomic ion transmembrane transport"/>
    <property type="evidence" value="ECO:0007669"/>
    <property type="project" value="UniProtKB-KW"/>
</dbReference>
<keyword evidence="2" id="KW-0528">Neurotoxin</keyword>
<evidence type="ECO:0000259" key="5">
    <source>
        <dbReference type="PROSITE" id="PS51670"/>
    </source>
</evidence>
<evidence type="ECO:0000256" key="1">
    <source>
        <dbReference type="ARBA" id="ARBA00022656"/>
    </source>
</evidence>
<sequence>MDSKLVFVFLLCAILVVSVTSRRVRPWDDFERDQDYEEEPPPYGKRECKDNFAAATCKNVKENQNCGSQKYATNCAKTCGKC</sequence>
<evidence type="ECO:0000256" key="3">
    <source>
        <dbReference type="PROSITE-ProRule" id="PRU01005"/>
    </source>
</evidence>